<dbReference type="Proteomes" id="UP001519349">
    <property type="component" value="Unassembled WGS sequence"/>
</dbReference>
<dbReference type="InterPro" id="IPR030391">
    <property type="entry name" value="MeTrfase_TrmA_CS"/>
</dbReference>
<name>A0ABS5AY37_9STRE</name>
<comment type="caution">
    <text evidence="7">The sequence shown here is derived from an EMBL/GenBank/DDBJ whole genome shotgun (WGS) entry which is preliminary data.</text>
</comment>
<dbReference type="Gene3D" id="3.40.50.150">
    <property type="entry name" value="Vaccinia Virus protein VP39"/>
    <property type="match status" value="1"/>
</dbReference>
<dbReference type="InterPro" id="IPR030390">
    <property type="entry name" value="MeTrfase_TrmA_AS"/>
</dbReference>
<evidence type="ECO:0000256" key="1">
    <source>
        <dbReference type="ARBA" id="ARBA00022603"/>
    </source>
</evidence>
<dbReference type="RefSeq" id="WP_209551589.1">
    <property type="nucleotide sequence ID" value="NZ_QFAY01000018.1"/>
</dbReference>
<feature type="binding site" evidence="4">
    <location>
        <position position="283"/>
    </location>
    <ligand>
        <name>S-adenosyl-L-methionine</name>
        <dbReference type="ChEBI" id="CHEBI:59789"/>
    </ligand>
</feature>
<feature type="domain" description="TRAM" evidence="6">
    <location>
        <begin position="1"/>
        <end position="59"/>
    </location>
</feature>
<keyword evidence="1 4" id="KW-0489">Methyltransferase</keyword>
<dbReference type="SUPFAM" id="SSF53335">
    <property type="entry name" value="S-adenosyl-L-methionine-dependent methyltransferases"/>
    <property type="match status" value="1"/>
</dbReference>
<dbReference type="SUPFAM" id="SSF50249">
    <property type="entry name" value="Nucleic acid-binding proteins"/>
    <property type="match status" value="1"/>
</dbReference>
<keyword evidence="2 4" id="KW-0808">Transferase</keyword>
<dbReference type="EMBL" id="QFAY01000018">
    <property type="protein sequence ID" value="MBP2621450.1"/>
    <property type="molecule type" value="Genomic_DNA"/>
</dbReference>
<gene>
    <name evidence="7" type="ORF">DHL47_08990</name>
</gene>
<protein>
    <submittedName>
        <fullName evidence="7">23S rRNA (Uracil(1939)-C(5))-methyltransferase RlmD</fullName>
    </submittedName>
</protein>
<feature type="binding site" evidence="4">
    <location>
        <position position="333"/>
    </location>
    <ligand>
        <name>S-adenosyl-L-methionine</name>
        <dbReference type="ChEBI" id="CHEBI:59789"/>
    </ligand>
</feature>
<evidence type="ECO:0000256" key="2">
    <source>
        <dbReference type="ARBA" id="ARBA00022679"/>
    </source>
</evidence>
<feature type="active site" evidence="5">
    <location>
        <position position="408"/>
    </location>
</feature>
<dbReference type="InterPro" id="IPR002792">
    <property type="entry name" value="TRAM_dom"/>
</dbReference>
<dbReference type="PROSITE" id="PS01231">
    <property type="entry name" value="TRMA_2"/>
    <property type="match status" value="1"/>
</dbReference>
<evidence type="ECO:0000256" key="4">
    <source>
        <dbReference type="PROSITE-ProRule" id="PRU01024"/>
    </source>
</evidence>
<dbReference type="Pfam" id="PF05958">
    <property type="entry name" value="tRNA_U5-meth_tr"/>
    <property type="match status" value="1"/>
</dbReference>
<dbReference type="PROSITE" id="PS51687">
    <property type="entry name" value="SAM_MT_RNA_M5U"/>
    <property type="match status" value="1"/>
</dbReference>
<evidence type="ECO:0000313" key="8">
    <source>
        <dbReference type="Proteomes" id="UP001519349"/>
    </source>
</evidence>
<comment type="similarity">
    <text evidence="4">Belongs to the class I-like SAM-binding methyltransferase superfamily. RNA M5U methyltransferase family.</text>
</comment>
<sequence length="456" mass="51450">MLKKNDVIEVEIVDLSHEGAGVAKAEGLVFFVENALPGELIRMRVLKVNKKIGFGKVEEFLRTSDQRNQNLDMAYLRTGIADLGHLSYPAQLDFKRKQVKDSLYKIAGIADAEVLPTLGMDEPLHYRNKAQVPVRRVKDQLETGFFRKHSHDLLPIEDFYIQDPVIDQVILFTRDLLRRFDIKPYDEKERTGLIRSLVVRRGHYSGEIMVILVTTRPKIFRIDQLVERLIEAFPAIKSIMQNINDQPGNAIFGKDWRMLYGQDYITDQMLGNDFQIAAPAFYQVNTEMAEKLYQTAIDFSGLTAEDMVLDAYSGIGTIGLSVAKQVKQVYGVEVIPEAVENSRKNAEINGITNASYVCAAAEKAIQDWLKEGIRPNVILVDPPRKGLTASFIKASSAMQPDKITYISCNPATMARDIKLYQEQGYTLKQVQPVDLFPQTHHVEAVSLLIRADSSAK</sequence>
<organism evidence="7 8">
    <name type="scientific">Streptococcus panodentis</name>
    <dbReference type="NCBI Taxonomy" id="1581472"/>
    <lineage>
        <taxon>Bacteria</taxon>
        <taxon>Bacillati</taxon>
        <taxon>Bacillota</taxon>
        <taxon>Bacilli</taxon>
        <taxon>Lactobacillales</taxon>
        <taxon>Streptococcaceae</taxon>
        <taxon>Streptococcus</taxon>
    </lineage>
</organism>
<evidence type="ECO:0000256" key="5">
    <source>
        <dbReference type="PROSITE-ProRule" id="PRU10015"/>
    </source>
</evidence>
<reference evidence="7 8" key="1">
    <citation type="submission" date="2018-05" db="EMBL/GenBank/DDBJ databases">
        <title>Draft genome sequence of Streptococcus panodentis CCUG 70867T.</title>
        <authorList>
            <person name="Salva-Serra F."/>
            <person name="Mendez V."/>
            <person name="Jaen-Luchoro D."/>
            <person name="Gonzales-Siles L."/>
            <person name="Karlsson R."/>
            <person name="Engstrom-Jakobsson H."/>
            <person name="Busquets A."/>
            <person name="Gomila M."/>
            <person name="Pineiro-Iglesias B."/>
            <person name="Bennasar-Figueras A."/>
            <person name="Seeger M."/>
            <person name="Moore E."/>
        </authorList>
    </citation>
    <scope>NUCLEOTIDE SEQUENCE [LARGE SCALE GENOMIC DNA]</scope>
    <source>
        <strain evidence="7 8">CCUG 70867</strain>
    </source>
</reference>
<dbReference type="InterPro" id="IPR012340">
    <property type="entry name" value="NA-bd_OB-fold"/>
</dbReference>
<feature type="binding site" evidence="4">
    <location>
        <position position="381"/>
    </location>
    <ligand>
        <name>S-adenosyl-L-methionine</name>
        <dbReference type="ChEBI" id="CHEBI:59789"/>
    </ligand>
</feature>
<dbReference type="CDD" id="cd02440">
    <property type="entry name" value="AdoMet_MTases"/>
    <property type="match status" value="1"/>
</dbReference>
<dbReference type="NCBIfam" id="TIGR00479">
    <property type="entry name" value="rumA"/>
    <property type="match status" value="1"/>
</dbReference>
<dbReference type="InterPro" id="IPR010280">
    <property type="entry name" value="U5_MeTrfase_fam"/>
</dbReference>
<feature type="binding site" evidence="4">
    <location>
        <position position="312"/>
    </location>
    <ligand>
        <name>S-adenosyl-L-methionine</name>
        <dbReference type="ChEBI" id="CHEBI:59789"/>
    </ligand>
</feature>
<keyword evidence="8" id="KW-1185">Reference proteome</keyword>
<dbReference type="PANTHER" id="PTHR11061">
    <property type="entry name" value="RNA M5U METHYLTRANSFERASE"/>
    <property type="match status" value="1"/>
</dbReference>
<evidence type="ECO:0000256" key="3">
    <source>
        <dbReference type="ARBA" id="ARBA00022691"/>
    </source>
</evidence>
<dbReference type="Gene3D" id="2.40.50.1070">
    <property type="match status" value="1"/>
</dbReference>
<evidence type="ECO:0000313" key="7">
    <source>
        <dbReference type="EMBL" id="MBP2621450.1"/>
    </source>
</evidence>
<dbReference type="InterPro" id="IPR029063">
    <property type="entry name" value="SAM-dependent_MTases_sf"/>
</dbReference>
<dbReference type="PROSITE" id="PS01230">
    <property type="entry name" value="TRMA_1"/>
    <property type="match status" value="1"/>
</dbReference>
<feature type="active site" description="Nucleophile" evidence="4">
    <location>
        <position position="408"/>
    </location>
</feature>
<dbReference type="PANTHER" id="PTHR11061:SF30">
    <property type="entry name" value="TRNA (URACIL(54)-C(5))-METHYLTRANSFERASE"/>
    <property type="match status" value="1"/>
</dbReference>
<keyword evidence="3 4" id="KW-0949">S-adenosyl-L-methionine</keyword>
<dbReference type="Gene3D" id="2.40.50.140">
    <property type="entry name" value="Nucleic acid-binding proteins"/>
    <property type="match status" value="1"/>
</dbReference>
<proteinExistence type="inferred from homology"/>
<dbReference type="PROSITE" id="PS50926">
    <property type="entry name" value="TRAM"/>
    <property type="match status" value="1"/>
</dbReference>
<evidence type="ECO:0000259" key="6">
    <source>
        <dbReference type="PROSITE" id="PS50926"/>
    </source>
</evidence>
<accession>A0ABS5AY37</accession>
<dbReference type="Pfam" id="PF01938">
    <property type="entry name" value="TRAM"/>
    <property type="match status" value="1"/>
</dbReference>